<gene>
    <name evidence="3" type="ORF">J2S69_005263</name>
    <name evidence="2" type="ORF">O2L01_18435</name>
</gene>
<evidence type="ECO:0000313" key="5">
    <source>
        <dbReference type="Proteomes" id="UP001183604"/>
    </source>
</evidence>
<reference evidence="3 5" key="2">
    <citation type="submission" date="2023-07" db="EMBL/GenBank/DDBJ databases">
        <title>Sequencing the genomes of 1000 actinobacteria strains.</title>
        <authorList>
            <person name="Klenk H.-P."/>
        </authorList>
    </citation>
    <scope>NUCLEOTIDE SEQUENCE [LARGE SCALE GENOMIC DNA]</scope>
    <source>
        <strain evidence="3 5">DSM 44724</strain>
    </source>
</reference>
<keyword evidence="5" id="KW-1185">Reference proteome</keyword>
<dbReference type="Pfam" id="PF11716">
    <property type="entry name" value="MDMPI_N"/>
    <property type="match status" value="1"/>
</dbReference>
<keyword evidence="2" id="KW-0413">Isomerase</keyword>
<dbReference type="Gene3D" id="1.20.120.450">
    <property type="entry name" value="dinb family like domain"/>
    <property type="match status" value="1"/>
</dbReference>
<evidence type="ECO:0000313" key="2">
    <source>
        <dbReference type="EMBL" id="MDA1386982.1"/>
    </source>
</evidence>
<dbReference type="RefSeq" id="WP_270123470.1">
    <property type="nucleotide sequence ID" value="NZ_BAAAOM010000001.1"/>
</dbReference>
<dbReference type="InterPro" id="IPR024344">
    <property type="entry name" value="MDMPI_metal-binding"/>
</dbReference>
<dbReference type="Proteomes" id="UP001145799">
    <property type="component" value="Unassembled WGS sequence"/>
</dbReference>
<accession>A0A9X3PLG5</accession>
<reference evidence="2" key="1">
    <citation type="submission" date="2022-12" db="EMBL/GenBank/DDBJ databases">
        <title>Gycomyces niveus sp.nov., a novel actinomycete isolated from soil in Shouguang.</title>
        <authorList>
            <person name="Yang X."/>
        </authorList>
    </citation>
    <scope>NUCLEOTIDE SEQUENCE</scope>
    <source>
        <strain evidence="2">DSM 44724</strain>
    </source>
</reference>
<dbReference type="Proteomes" id="UP001183604">
    <property type="component" value="Unassembled WGS sequence"/>
</dbReference>
<proteinExistence type="predicted"/>
<dbReference type="AlphaFoldDB" id="A0A9X3PLG5"/>
<organism evidence="2 4">
    <name type="scientific">Glycomyces lechevalierae</name>
    <dbReference type="NCBI Taxonomy" id="256034"/>
    <lineage>
        <taxon>Bacteria</taxon>
        <taxon>Bacillati</taxon>
        <taxon>Actinomycetota</taxon>
        <taxon>Actinomycetes</taxon>
        <taxon>Glycomycetales</taxon>
        <taxon>Glycomycetaceae</taxon>
        <taxon>Glycomyces</taxon>
    </lineage>
</organism>
<comment type="caution">
    <text evidence="2">The sequence shown here is derived from an EMBL/GenBank/DDBJ whole genome shotgun (WGS) entry which is preliminary data.</text>
</comment>
<evidence type="ECO:0000259" key="1">
    <source>
        <dbReference type="Pfam" id="PF11716"/>
    </source>
</evidence>
<name>A0A9X3PLG5_9ACTN</name>
<dbReference type="NCBIfam" id="TIGR03083">
    <property type="entry name" value="maleylpyruvate isomerase family mycothiol-dependent enzyme"/>
    <property type="match status" value="1"/>
</dbReference>
<dbReference type="GO" id="GO:0046872">
    <property type="term" value="F:metal ion binding"/>
    <property type="evidence" value="ECO:0007669"/>
    <property type="project" value="InterPro"/>
</dbReference>
<sequence>MIPSALTALECESQRLAAVLNALDDDAWTAPTRCAPWDAAALAAHVTMALGRLGPMLDAPEPPAALVDAAGYYRPDERFSPETDALRLDSAAEAARDGGPAVAARFDTTWRSAVGRCAAEPASRRVTTRHGDPMTLTDFLTTRVVEVAVHGIDLADALHRPRWTTREAAAHLTGLLLGPGHDTTLERLGLDPVAFIAKATGRDPFTPAEHTEAEARGITWLALG</sequence>
<dbReference type="InterPro" id="IPR017517">
    <property type="entry name" value="Maleyloyr_isom"/>
</dbReference>
<dbReference type="SUPFAM" id="SSF109854">
    <property type="entry name" value="DinB/YfiT-like putative metalloenzymes"/>
    <property type="match status" value="1"/>
</dbReference>
<dbReference type="EMBL" id="JAVDYD010000001">
    <property type="protein sequence ID" value="MDR7341544.1"/>
    <property type="molecule type" value="Genomic_DNA"/>
</dbReference>
<evidence type="ECO:0000313" key="3">
    <source>
        <dbReference type="EMBL" id="MDR7341544.1"/>
    </source>
</evidence>
<dbReference type="GO" id="GO:0016853">
    <property type="term" value="F:isomerase activity"/>
    <property type="evidence" value="ECO:0007669"/>
    <property type="project" value="UniProtKB-KW"/>
</dbReference>
<protein>
    <submittedName>
        <fullName evidence="2">Maleylpyruvate isomerase N-terminal domain-containing protein</fullName>
    </submittedName>
    <submittedName>
        <fullName evidence="3">Uncharacterized protein (TIGR03083 family)</fullName>
    </submittedName>
</protein>
<dbReference type="EMBL" id="JAPZVQ010000012">
    <property type="protein sequence ID" value="MDA1386982.1"/>
    <property type="molecule type" value="Genomic_DNA"/>
</dbReference>
<dbReference type="InterPro" id="IPR034660">
    <property type="entry name" value="DinB/YfiT-like"/>
</dbReference>
<evidence type="ECO:0000313" key="4">
    <source>
        <dbReference type="Proteomes" id="UP001145799"/>
    </source>
</evidence>
<feature type="domain" description="Mycothiol-dependent maleylpyruvate isomerase metal-binding" evidence="1">
    <location>
        <begin position="10"/>
        <end position="155"/>
    </location>
</feature>